<feature type="compositionally biased region" description="Basic and acidic residues" evidence="1">
    <location>
        <begin position="1"/>
        <end position="12"/>
    </location>
</feature>
<feature type="compositionally biased region" description="Basic and acidic residues" evidence="1">
    <location>
        <begin position="64"/>
        <end position="74"/>
    </location>
</feature>
<feature type="region of interest" description="Disordered" evidence="1">
    <location>
        <begin position="47"/>
        <end position="75"/>
    </location>
</feature>
<accession>A0A3Q3VWK3</accession>
<keyword evidence="3" id="KW-1185">Reference proteome</keyword>
<dbReference type="Proteomes" id="UP000261620">
    <property type="component" value="Unplaced"/>
</dbReference>
<evidence type="ECO:0000313" key="3">
    <source>
        <dbReference type="Proteomes" id="UP000261620"/>
    </source>
</evidence>
<dbReference type="AlphaFoldDB" id="A0A3Q3VWK3"/>
<evidence type="ECO:0000313" key="2">
    <source>
        <dbReference type="Ensembl" id="ENSMMOP00000000519.1"/>
    </source>
</evidence>
<sequence length="274" mass="31990">MPRHQSSTEEHATPPNNPVSRYLPLEIFDNEDYDCWTPDDWLSLGCTEGSPDRKPIPAKALLPTDDKNPSEDAKSSPVEYSWHLVGVLDYSKEKRQYLIEKVNVIEEEPKTDKRVSNMITGPKYWVPRIRLLFSAEDPRVFVERIQFALHCRENTEAQLFYHLSVECMPIWKGIPSLDTQSIERIKKYTVASETYKGDFFVCSLERFMEDLEKEIKLEYDRTMNSIIFDKVLMSHPEEFSHISLPLKDPEYVPKRGKIVSFAYIYVGFSSFTLF</sequence>
<protein>
    <submittedName>
        <fullName evidence="2">Uncharacterized protein</fullName>
    </submittedName>
</protein>
<proteinExistence type="predicted"/>
<evidence type="ECO:0000256" key="1">
    <source>
        <dbReference type="SAM" id="MobiDB-lite"/>
    </source>
</evidence>
<dbReference type="STRING" id="94237.ENSMMOP00000000519"/>
<reference evidence="2" key="1">
    <citation type="submission" date="2025-08" db="UniProtKB">
        <authorList>
            <consortium name="Ensembl"/>
        </authorList>
    </citation>
    <scope>IDENTIFICATION</scope>
</reference>
<organism evidence="2 3">
    <name type="scientific">Mola mola</name>
    <name type="common">Ocean sunfish</name>
    <name type="synonym">Tetraodon mola</name>
    <dbReference type="NCBI Taxonomy" id="94237"/>
    <lineage>
        <taxon>Eukaryota</taxon>
        <taxon>Metazoa</taxon>
        <taxon>Chordata</taxon>
        <taxon>Craniata</taxon>
        <taxon>Vertebrata</taxon>
        <taxon>Euteleostomi</taxon>
        <taxon>Actinopterygii</taxon>
        <taxon>Neopterygii</taxon>
        <taxon>Teleostei</taxon>
        <taxon>Neoteleostei</taxon>
        <taxon>Acanthomorphata</taxon>
        <taxon>Eupercaria</taxon>
        <taxon>Tetraodontiformes</taxon>
        <taxon>Molidae</taxon>
        <taxon>Mola</taxon>
    </lineage>
</organism>
<feature type="region of interest" description="Disordered" evidence="1">
    <location>
        <begin position="1"/>
        <end position="21"/>
    </location>
</feature>
<dbReference type="OMA" id="TYSEEFS"/>
<reference evidence="2" key="2">
    <citation type="submission" date="2025-09" db="UniProtKB">
        <authorList>
            <consortium name="Ensembl"/>
        </authorList>
    </citation>
    <scope>IDENTIFICATION</scope>
</reference>
<name>A0A3Q3VWK3_MOLML</name>
<dbReference type="Ensembl" id="ENSMMOT00000000525.1">
    <property type="protein sequence ID" value="ENSMMOP00000000519.1"/>
    <property type="gene ID" value="ENSMMOG00000000443.1"/>
</dbReference>